<dbReference type="GO" id="GO:0051726">
    <property type="term" value="P:regulation of cell cycle"/>
    <property type="evidence" value="ECO:0007669"/>
    <property type="project" value="TreeGrafter"/>
</dbReference>
<dbReference type="GO" id="GO:0033596">
    <property type="term" value="C:TSC1-TSC2 complex"/>
    <property type="evidence" value="ECO:0007669"/>
    <property type="project" value="TreeGrafter"/>
</dbReference>
<evidence type="ECO:0000313" key="4">
    <source>
        <dbReference type="Proteomes" id="UP001174934"/>
    </source>
</evidence>
<dbReference type="Proteomes" id="UP001174934">
    <property type="component" value="Unassembled WGS sequence"/>
</dbReference>
<dbReference type="SUPFAM" id="SSF48371">
    <property type="entry name" value="ARM repeat"/>
    <property type="match status" value="1"/>
</dbReference>
<feature type="compositionally biased region" description="Basic and acidic residues" evidence="2">
    <location>
        <begin position="480"/>
        <end position="493"/>
    </location>
</feature>
<feature type="region of interest" description="Disordered" evidence="2">
    <location>
        <begin position="912"/>
        <end position="984"/>
    </location>
</feature>
<proteinExistence type="predicted"/>
<dbReference type="InterPro" id="IPR016024">
    <property type="entry name" value="ARM-type_fold"/>
</dbReference>
<reference evidence="3" key="1">
    <citation type="submission" date="2023-06" db="EMBL/GenBank/DDBJ databases">
        <title>Genome-scale phylogeny and comparative genomics of the fungal order Sordariales.</title>
        <authorList>
            <consortium name="Lawrence Berkeley National Laboratory"/>
            <person name="Hensen N."/>
            <person name="Bonometti L."/>
            <person name="Westerberg I."/>
            <person name="Brannstrom I.O."/>
            <person name="Guillou S."/>
            <person name="Cros-Aarteil S."/>
            <person name="Calhoun S."/>
            <person name="Haridas S."/>
            <person name="Kuo A."/>
            <person name="Mondo S."/>
            <person name="Pangilinan J."/>
            <person name="Riley R."/>
            <person name="LaButti K."/>
            <person name="Andreopoulos B."/>
            <person name="Lipzen A."/>
            <person name="Chen C."/>
            <person name="Yanf M."/>
            <person name="Daum C."/>
            <person name="Ng V."/>
            <person name="Clum A."/>
            <person name="Steindorff A."/>
            <person name="Ohm R."/>
            <person name="Martin F."/>
            <person name="Silar P."/>
            <person name="Natvig D."/>
            <person name="Lalanne C."/>
            <person name="Gautier V."/>
            <person name="Ament-velasquez S.L."/>
            <person name="Kruys A."/>
            <person name="Hutchinson M.I."/>
            <person name="Powell A.J."/>
            <person name="Barry K."/>
            <person name="Miller A.N."/>
            <person name="Grigoriev I.V."/>
            <person name="Debuchy R."/>
            <person name="Gladieux P."/>
            <person name="Thoren M.H."/>
            <person name="Johannesson H."/>
        </authorList>
    </citation>
    <scope>NUCLEOTIDE SEQUENCE</scope>
    <source>
        <strain evidence="3">SMH3391-2</strain>
    </source>
</reference>
<keyword evidence="4" id="KW-1185">Reference proteome</keyword>
<keyword evidence="1" id="KW-0175">Coiled coil</keyword>
<feature type="compositionally biased region" description="Basic and acidic residues" evidence="2">
    <location>
        <begin position="968"/>
        <end position="977"/>
    </location>
</feature>
<evidence type="ECO:0000313" key="3">
    <source>
        <dbReference type="EMBL" id="KAK0636945.1"/>
    </source>
</evidence>
<dbReference type="PANTHER" id="PTHR15154">
    <property type="entry name" value="HAMARTIN"/>
    <property type="match status" value="1"/>
</dbReference>
<dbReference type="EMBL" id="JAULSR010000001">
    <property type="protein sequence ID" value="KAK0636945.1"/>
    <property type="molecule type" value="Genomic_DNA"/>
</dbReference>
<name>A0AA39XPV4_9PEZI</name>
<evidence type="ECO:0000256" key="2">
    <source>
        <dbReference type="SAM" id="MobiDB-lite"/>
    </source>
</evidence>
<dbReference type="Pfam" id="PF04388">
    <property type="entry name" value="Hamartin"/>
    <property type="match status" value="1"/>
</dbReference>
<dbReference type="GO" id="GO:0032007">
    <property type="term" value="P:negative regulation of TOR signaling"/>
    <property type="evidence" value="ECO:0007669"/>
    <property type="project" value="TreeGrafter"/>
</dbReference>
<organism evidence="3 4">
    <name type="scientific">Bombardia bombarda</name>
    <dbReference type="NCBI Taxonomy" id="252184"/>
    <lineage>
        <taxon>Eukaryota</taxon>
        <taxon>Fungi</taxon>
        <taxon>Dikarya</taxon>
        <taxon>Ascomycota</taxon>
        <taxon>Pezizomycotina</taxon>
        <taxon>Sordariomycetes</taxon>
        <taxon>Sordariomycetidae</taxon>
        <taxon>Sordariales</taxon>
        <taxon>Lasiosphaeriaceae</taxon>
        <taxon>Bombardia</taxon>
    </lineage>
</organism>
<protein>
    <submittedName>
        <fullName evidence="3">Hamartin protein-domain-containing protein</fullName>
    </submittedName>
</protein>
<sequence>MASSRSVKDLAKSLNSFFQAPQLPIPDELDDLIRSYLDKYQKFQDQQKSDDGAADRLNDEILSMYNKLVRDYPEKYAPFLVILRQLRPAIRTPARVFEWWDRLFDPVLDHVGQMKGLAKEALGNTLDMLALDEYNASANPSDTGLNPFTDRVLRRYMEAKENQPDDLSFVDFKETMLKEVLMVFGKKDPKGFMNCLDSYVVKRAYRNSALSLLCNFVQSQPPHLHLVLQTPLFCNILHSLQKDESTATVTVALVSVIMLLPFMPSSLIPFLPTLFNIYARLLFWDRDTYFAQAHTEIGVESHGSKPGAAWEKSLLDPDYDGSSISYLSNYFTILYGLYPINFVDYIRKPQRYLRHANNEEDIDVQAMEIRDRSERFQKHHLLHPNFYNLTIESEKTDLSRWIKSEADEVLADCMALSVQPDPAPVAIRSATPLPGAFGAGSFVSEGPDREGGLDLTLLGGSVSGDASSMIGDSQSGSHLSGRESLDVKTRELNDDSPTLPPHHLIPSSHTQLQDMVESNKAIKSGLRQSLTNDSVQSLLLSPQESAEKSSMQSSSHIHLSPDLLLKTAQSRGVGGTAPSVAAPVSADRASLLYHQSLLLRNDLQYERYLKQQHMTHMGELRRKQVMEAATEAETQNLVMANRSLKQRLDEAKRGEAQIKKEFDHRRNMTKKWESDLSAKLRVKREDQKKWVAEGDALKQQLETSEKECARLRRVVEVAEEKKLQSEQNLEAIDITTNEIDKLKAEITRLSAAERGFQGKELKMNNVVEQAEAVEGRVQQLSTQLAARDGELLQARRRHEAQLADLNDKLDRARKEGEQSKRVAEAVAVYEGALATSRTKHDELRKQYDNLMKKYTAVQATLLDLQSDLAERKGPRAAPIDIAVASTERLHDGEAGSPTPPMPRSPLAIRTRTHRGFSDPDTPLDGSGGVGISHNTTPPLDLPGSGTAHRPSTPLGLGLGIDSSGKTSPHSERVHGRGECAGSFC</sequence>
<comment type="caution">
    <text evidence="3">The sequence shown here is derived from an EMBL/GenBank/DDBJ whole genome shotgun (WGS) entry which is preliminary data.</text>
</comment>
<feature type="region of interest" description="Disordered" evidence="2">
    <location>
        <begin position="466"/>
        <end position="507"/>
    </location>
</feature>
<feature type="coiled-coil region" evidence="1">
    <location>
        <begin position="694"/>
        <end position="860"/>
    </location>
</feature>
<gene>
    <name evidence="3" type="ORF">B0T17DRAFT_520328</name>
</gene>
<feature type="compositionally biased region" description="Polar residues" evidence="2">
    <location>
        <begin position="466"/>
        <end position="478"/>
    </location>
</feature>
<evidence type="ECO:0000256" key="1">
    <source>
        <dbReference type="SAM" id="Coils"/>
    </source>
</evidence>
<dbReference type="InterPro" id="IPR007483">
    <property type="entry name" value="Hamartin"/>
</dbReference>
<dbReference type="AlphaFoldDB" id="A0AA39XPV4"/>
<dbReference type="PANTHER" id="PTHR15154:SF2">
    <property type="entry name" value="HAMARTIN"/>
    <property type="match status" value="1"/>
</dbReference>
<accession>A0AA39XPV4</accession>